<comment type="similarity">
    <text evidence="2">Belongs to the DoxX family.</text>
</comment>
<dbReference type="Pfam" id="PF07681">
    <property type="entry name" value="DoxX"/>
    <property type="match status" value="1"/>
</dbReference>
<dbReference type="GO" id="GO:0005886">
    <property type="term" value="C:plasma membrane"/>
    <property type="evidence" value="ECO:0007669"/>
    <property type="project" value="UniProtKB-SubCell"/>
</dbReference>
<feature type="transmembrane region" description="Helical" evidence="8">
    <location>
        <begin position="94"/>
        <end position="123"/>
    </location>
</feature>
<comment type="caution">
    <text evidence="9">The sequence shown here is derived from an EMBL/GenBank/DDBJ whole genome shotgun (WGS) entry which is preliminary data.</text>
</comment>
<accession>A0A4Y3WK13</accession>
<organism evidence="9 10">
    <name type="scientific">Pseudonocardia hydrocarbonoxydans</name>
    <dbReference type="NCBI Taxonomy" id="76726"/>
    <lineage>
        <taxon>Bacteria</taxon>
        <taxon>Bacillati</taxon>
        <taxon>Actinomycetota</taxon>
        <taxon>Actinomycetes</taxon>
        <taxon>Pseudonocardiales</taxon>
        <taxon>Pseudonocardiaceae</taxon>
        <taxon>Pseudonocardia</taxon>
    </lineage>
</organism>
<reference evidence="9 10" key="1">
    <citation type="submission" date="2019-06" db="EMBL/GenBank/DDBJ databases">
        <title>Whole genome shotgun sequence of Pseudonocardia hydrocarbonoxydans NBRC 14498.</title>
        <authorList>
            <person name="Hosoyama A."/>
            <person name="Uohara A."/>
            <person name="Ohji S."/>
            <person name="Ichikawa N."/>
        </authorList>
    </citation>
    <scope>NUCLEOTIDE SEQUENCE [LARGE SCALE GENOMIC DNA]</scope>
    <source>
        <strain evidence="9 10">NBRC 14498</strain>
    </source>
</reference>
<evidence type="ECO:0000256" key="6">
    <source>
        <dbReference type="ARBA" id="ARBA00023136"/>
    </source>
</evidence>
<evidence type="ECO:0000256" key="3">
    <source>
        <dbReference type="ARBA" id="ARBA00022475"/>
    </source>
</evidence>
<evidence type="ECO:0000313" key="9">
    <source>
        <dbReference type="EMBL" id="GEC19193.1"/>
    </source>
</evidence>
<keyword evidence="6 8" id="KW-0472">Membrane</keyword>
<feature type="compositionally biased region" description="Polar residues" evidence="7">
    <location>
        <begin position="1"/>
        <end position="10"/>
    </location>
</feature>
<sequence length="202" mass="20670">MSEQPTSVFTPGSLGEPEPTKTRPTRRPLEWNPATDLGLLILRFAIGGTFVAHGMQKVFGLWGGPGIGGFAQDLVGFGFREATTLSWVTGITELVAGGFVVLGVGTPLAAAGLVAIMLNVVLLKLGAGGGFFASGPNGVELEAVLGLGAAALVFTGAGHIALERGRTWHRRPAPWGVLAMIIGVAAGLAVFLLLRGPVPVAP</sequence>
<comment type="subcellular location">
    <subcellularLocation>
        <location evidence="1">Cell membrane</location>
        <topology evidence="1">Multi-pass membrane protein</topology>
    </subcellularLocation>
</comment>
<dbReference type="RefSeq" id="WP_141277777.1">
    <property type="nucleotide sequence ID" value="NZ_BAAARZ010000032.1"/>
</dbReference>
<evidence type="ECO:0000256" key="5">
    <source>
        <dbReference type="ARBA" id="ARBA00022989"/>
    </source>
</evidence>
<protein>
    <submittedName>
        <fullName evidence="9">Membrane protein</fullName>
    </submittedName>
</protein>
<keyword evidence="4 8" id="KW-0812">Transmembrane</keyword>
<dbReference type="PANTHER" id="PTHR33452:SF1">
    <property type="entry name" value="INNER MEMBRANE PROTEIN YPHA-RELATED"/>
    <property type="match status" value="1"/>
</dbReference>
<evidence type="ECO:0000256" key="2">
    <source>
        <dbReference type="ARBA" id="ARBA00006679"/>
    </source>
</evidence>
<dbReference type="InterPro" id="IPR032808">
    <property type="entry name" value="DoxX"/>
</dbReference>
<dbReference type="InterPro" id="IPR051907">
    <property type="entry name" value="DoxX-like_oxidoreductase"/>
</dbReference>
<feature type="transmembrane region" description="Helical" evidence="8">
    <location>
        <begin position="174"/>
        <end position="194"/>
    </location>
</feature>
<keyword evidence="3" id="KW-1003">Cell membrane</keyword>
<dbReference type="Proteomes" id="UP000320338">
    <property type="component" value="Unassembled WGS sequence"/>
</dbReference>
<dbReference type="AlphaFoldDB" id="A0A4Y3WK13"/>
<evidence type="ECO:0000256" key="8">
    <source>
        <dbReference type="SAM" id="Phobius"/>
    </source>
</evidence>
<keyword evidence="5 8" id="KW-1133">Transmembrane helix</keyword>
<evidence type="ECO:0000256" key="1">
    <source>
        <dbReference type="ARBA" id="ARBA00004651"/>
    </source>
</evidence>
<gene>
    <name evidence="9" type="ORF">PHY01_14760</name>
</gene>
<feature type="region of interest" description="Disordered" evidence="7">
    <location>
        <begin position="1"/>
        <end position="28"/>
    </location>
</feature>
<dbReference type="PANTHER" id="PTHR33452">
    <property type="entry name" value="OXIDOREDUCTASE CATD-RELATED"/>
    <property type="match status" value="1"/>
</dbReference>
<evidence type="ECO:0000256" key="7">
    <source>
        <dbReference type="SAM" id="MobiDB-lite"/>
    </source>
</evidence>
<proteinExistence type="inferred from homology"/>
<feature type="transmembrane region" description="Helical" evidence="8">
    <location>
        <begin position="143"/>
        <end position="162"/>
    </location>
</feature>
<evidence type="ECO:0000313" key="10">
    <source>
        <dbReference type="Proteomes" id="UP000320338"/>
    </source>
</evidence>
<keyword evidence="10" id="KW-1185">Reference proteome</keyword>
<evidence type="ECO:0000256" key="4">
    <source>
        <dbReference type="ARBA" id="ARBA00022692"/>
    </source>
</evidence>
<dbReference type="EMBL" id="BJNG01000014">
    <property type="protein sequence ID" value="GEC19193.1"/>
    <property type="molecule type" value="Genomic_DNA"/>
</dbReference>
<name>A0A4Y3WK13_9PSEU</name>